<organism evidence="1 2">
    <name type="scientific">Zostera marina</name>
    <name type="common">Eelgrass</name>
    <dbReference type="NCBI Taxonomy" id="29655"/>
    <lineage>
        <taxon>Eukaryota</taxon>
        <taxon>Viridiplantae</taxon>
        <taxon>Streptophyta</taxon>
        <taxon>Embryophyta</taxon>
        <taxon>Tracheophyta</taxon>
        <taxon>Spermatophyta</taxon>
        <taxon>Magnoliopsida</taxon>
        <taxon>Liliopsida</taxon>
        <taxon>Zosteraceae</taxon>
        <taxon>Zostera</taxon>
    </lineage>
</organism>
<gene>
    <name evidence="1" type="ORF">ZOSMA_50G00860</name>
</gene>
<dbReference type="EMBL" id="LFYR01001452">
    <property type="protein sequence ID" value="KMZ61669.1"/>
    <property type="molecule type" value="Genomic_DNA"/>
</dbReference>
<dbReference type="OrthoDB" id="537706at2759"/>
<dbReference type="Proteomes" id="UP000036987">
    <property type="component" value="Unassembled WGS sequence"/>
</dbReference>
<evidence type="ECO:0008006" key="3">
    <source>
        <dbReference type="Google" id="ProtNLM"/>
    </source>
</evidence>
<proteinExistence type="predicted"/>
<dbReference type="InterPro" id="IPR045287">
    <property type="entry name" value="PAB"/>
</dbReference>
<accession>A0A0K9NY56</accession>
<sequence length="356" mass="39315">MRNGGVLMAIRGVTSVASMASSVPSSLLRQFGNKSSSSCVVSSSASASISLDHISFIRDVAVAKPPDNLSSMMNILQMQGESIISPGARKGLIPLVIPLTESPSGALTALLRWPTALPGMEMPVVEVHKNGVWLLAKNVDQYIQRILVEEDARGFLKNNEKLLDSFSDSYRDLYKFGDFIESHITDVDTYLLSKVGLFPDLIERKAAKYMKKGDDVLALVAGEFYTKNHFPGFGRPFVFNAEILLEVGRKPEAKDAARGALKSPWWTLGCNYKDVANIAEWDDEQIEYIKEKLTKEGKQEDLKKGKAPAQVALDEAAFLLDLASIEGTWNDVNERISQCYIEAGVDDIAKFILYRD</sequence>
<comment type="caution">
    <text evidence="1">The sequence shown here is derived from an EMBL/GenBank/DDBJ whole genome shotgun (WGS) entry which is preliminary data.</text>
</comment>
<dbReference type="AlphaFoldDB" id="A0A0K9NY56"/>
<name>A0A0K9NY56_ZOSMR</name>
<dbReference type="PANTHER" id="PTHR35115">
    <property type="entry name" value="CYCLIN DELTA-3"/>
    <property type="match status" value="1"/>
</dbReference>
<dbReference type="PANTHER" id="PTHR35115:SF1">
    <property type="entry name" value="PROTEIN IN CHLOROPLAST ATPASE BIOGENESIS, CHLOROPLASTIC"/>
    <property type="match status" value="1"/>
</dbReference>
<evidence type="ECO:0000313" key="2">
    <source>
        <dbReference type="Proteomes" id="UP000036987"/>
    </source>
</evidence>
<protein>
    <recommendedName>
        <fullName evidence="3">Cyclin delta-3</fullName>
    </recommendedName>
</protein>
<dbReference type="OMA" id="NIAQWED"/>
<keyword evidence="2" id="KW-1185">Reference proteome</keyword>
<reference evidence="2" key="1">
    <citation type="journal article" date="2016" name="Nature">
        <title>The genome of the seagrass Zostera marina reveals angiosperm adaptation to the sea.</title>
        <authorList>
            <person name="Olsen J.L."/>
            <person name="Rouze P."/>
            <person name="Verhelst B."/>
            <person name="Lin Y.-C."/>
            <person name="Bayer T."/>
            <person name="Collen J."/>
            <person name="Dattolo E."/>
            <person name="De Paoli E."/>
            <person name="Dittami S."/>
            <person name="Maumus F."/>
            <person name="Michel G."/>
            <person name="Kersting A."/>
            <person name="Lauritano C."/>
            <person name="Lohaus R."/>
            <person name="Toepel M."/>
            <person name="Tonon T."/>
            <person name="Vanneste K."/>
            <person name="Amirebrahimi M."/>
            <person name="Brakel J."/>
            <person name="Bostroem C."/>
            <person name="Chovatia M."/>
            <person name="Grimwood J."/>
            <person name="Jenkins J.W."/>
            <person name="Jueterbock A."/>
            <person name="Mraz A."/>
            <person name="Stam W.T."/>
            <person name="Tice H."/>
            <person name="Bornberg-Bauer E."/>
            <person name="Green P.J."/>
            <person name="Pearson G.A."/>
            <person name="Procaccini G."/>
            <person name="Duarte C.M."/>
            <person name="Schmutz J."/>
            <person name="Reusch T.B.H."/>
            <person name="Van de Peer Y."/>
        </authorList>
    </citation>
    <scope>NUCLEOTIDE SEQUENCE [LARGE SCALE GENOMIC DNA]</scope>
    <source>
        <strain evidence="2">cv. Finnish</strain>
    </source>
</reference>
<evidence type="ECO:0000313" key="1">
    <source>
        <dbReference type="EMBL" id="KMZ61669.1"/>
    </source>
</evidence>